<dbReference type="SUPFAM" id="SSF55846">
    <property type="entry name" value="N-acetylmuramoyl-L-alanine amidase-like"/>
    <property type="match status" value="1"/>
</dbReference>
<dbReference type="SMART" id="SM00644">
    <property type="entry name" value="Ami_2"/>
    <property type="match status" value="1"/>
</dbReference>
<dbReference type="Gene3D" id="3.40.80.10">
    <property type="entry name" value="Peptidoglycan recognition protein-like"/>
    <property type="match status" value="1"/>
</dbReference>
<protein>
    <recommendedName>
        <fullName evidence="2">N-acetylmuramoyl-L-alanine amidase domain-containing protein</fullName>
    </recommendedName>
</protein>
<dbReference type="GO" id="GO:0008745">
    <property type="term" value="F:N-acetylmuramoyl-L-alanine amidase activity"/>
    <property type="evidence" value="ECO:0007669"/>
    <property type="project" value="InterPro"/>
</dbReference>
<gene>
    <name evidence="3" type="ORF">FHU31_005904</name>
</gene>
<sequence length="508" mass="55554">MSFTRFLQDDPLLTRADYMRIFIDVANELGLEEKPAAVLAGMCTMQEVGVKDGDAPFERRIWCPANPTREPSSANYPHDSESNDGRSCGICQQQRGPNGELWWGTVADEMNPRTAIRNFMLRLPKEFHANDGIDAGHFIAAANSANDVVQGVQRSGVPEAYAQWWGDAIRLYNEVKAGAPVTVPPPPEEIEYEHGPWTGDPVWLADVLRAEGLTVIETPGWLESGHGDMGSLWGVINHHTGSNGSTWQSIRNGRSDLAGPLANIHLRRDGVVELVAVGVCWHGGTGYWPGLGRHVANQRCIGIECQNDGGGTPGKPHRSSWPDAQYDALVKVNAAINRRIGVDASHSLSHKEYDQGDPPTAEGKWDPGAIDMDVLRADIQAQIDRKPTSTGGFLMALTDKQQQELYEEVMKRGPSRAALAEDGKDIETMLGFIYNIDGNIWDGRNTLAYLLDVPYAVEHVERVAEHGVAADSYAASNPFVAEFGQDMCKALVAFKPKFQAVFKTGGNS</sequence>
<reference evidence="3 4" key="1">
    <citation type="submission" date="2020-03" db="EMBL/GenBank/DDBJ databases">
        <title>Sequencing the genomes of 1000 actinobacteria strains.</title>
        <authorList>
            <person name="Klenk H.-P."/>
        </authorList>
    </citation>
    <scope>NUCLEOTIDE SEQUENCE [LARGE SCALE GENOMIC DNA]</scope>
    <source>
        <strain evidence="3 4">DSM 44556</strain>
    </source>
</reference>
<dbReference type="GO" id="GO:0009253">
    <property type="term" value="P:peptidoglycan catabolic process"/>
    <property type="evidence" value="ECO:0007669"/>
    <property type="project" value="InterPro"/>
</dbReference>
<feature type="region of interest" description="Disordered" evidence="1">
    <location>
        <begin position="66"/>
        <end position="87"/>
    </location>
</feature>
<dbReference type="InterPro" id="IPR036505">
    <property type="entry name" value="Amidase/PGRP_sf"/>
</dbReference>
<name>A0A7X5U5V4_9MYCO</name>
<dbReference type="Proteomes" id="UP000547444">
    <property type="component" value="Unassembled WGS sequence"/>
</dbReference>
<organism evidence="3 4">
    <name type="scientific">Mycolicibacterium fluoranthenivorans</name>
    <dbReference type="NCBI Taxonomy" id="258505"/>
    <lineage>
        <taxon>Bacteria</taxon>
        <taxon>Bacillati</taxon>
        <taxon>Actinomycetota</taxon>
        <taxon>Actinomycetes</taxon>
        <taxon>Mycobacteriales</taxon>
        <taxon>Mycobacteriaceae</taxon>
        <taxon>Mycolicibacterium</taxon>
    </lineage>
</organism>
<comment type="caution">
    <text evidence="3">The sequence shown here is derived from an EMBL/GenBank/DDBJ whole genome shotgun (WGS) entry which is preliminary data.</text>
</comment>
<dbReference type="AlphaFoldDB" id="A0A7X5U5V4"/>
<evidence type="ECO:0000256" key="1">
    <source>
        <dbReference type="SAM" id="MobiDB-lite"/>
    </source>
</evidence>
<feature type="domain" description="N-acetylmuramoyl-L-alanine amidase" evidence="2">
    <location>
        <begin position="220"/>
        <end position="368"/>
    </location>
</feature>
<dbReference type="RefSeq" id="WP_234901741.1">
    <property type="nucleotide sequence ID" value="NZ_JAANOW010000005.1"/>
</dbReference>
<evidence type="ECO:0000313" key="4">
    <source>
        <dbReference type="Proteomes" id="UP000547444"/>
    </source>
</evidence>
<accession>A0A7X5U5V4</accession>
<proteinExistence type="predicted"/>
<dbReference type="Pfam" id="PF01510">
    <property type="entry name" value="Amidase_2"/>
    <property type="match status" value="1"/>
</dbReference>
<evidence type="ECO:0000259" key="2">
    <source>
        <dbReference type="SMART" id="SM00644"/>
    </source>
</evidence>
<evidence type="ECO:0000313" key="3">
    <source>
        <dbReference type="EMBL" id="NIH98880.1"/>
    </source>
</evidence>
<keyword evidence="4" id="KW-1185">Reference proteome</keyword>
<dbReference type="InterPro" id="IPR002502">
    <property type="entry name" value="Amidase_domain"/>
</dbReference>
<dbReference type="EMBL" id="JAANOW010000005">
    <property type="protein sequence ID" value="NIH98880.1"/>
    <property type="molecule type" value="Genomic_DNA"/>
</dbReference>